<dbReference type="GO" id="GO:0006508">
    <property type="term" value="P:proteolysis"/>
    <property type="evidence" value="ECO:0007669"/>
    <property type="project" value="UniProtKB-KW"/>
</dbReference>
<dbReference type="Pfam" id="PF14464">
    <property type="entry name" value="Prok-JAB"/>
    <property type="match status" value="1"/>
</dbReference>
<evidence type="ECO:0000259" key="6">
    <source>
        <dbReference type="Pfam" id="PF14464"/>
    </source>
</evidence>
<keyword evidence="8" id="KW-1185">Reference proteome</keyword>
<evidence type="ECO:0000256" key="5">
    <source>
        <dbReference type="ARBA" id="ARBA00023049"/>
    </source>
</evidence>
<sequence>MKRRTKMNDLFSAFGIEEEELQGLEKKPAAKKEKKKKENKTTAKYKLPIQFCGGHLRRVFTDVNETAWSEEKLKSEIRRTFRELAGIYFKIHVLDVKEGSENIGTYVKPEILYSAFTQDEKLEFPLEVVAGEKTLWADTKISLDEIRRLWIQEHPEYEGCKFQYDEKQKLLIPFMDQSAPRGKAYTLPVTVGYLDIQETYQAEDFETAEVTMEALREKYSEKYPEFSKCGFAYQEGLNLLFPVPEKEDAKGNSNISLPVELKAGGFSILVQPEDFHGQNSATLDEIREVLEATYPEYSKERTEMLYDKQHFVVPILKSSRKGLQIFSNDPEWRHEIKKDKNREKWRVETTPFGIFRRNISAGGAVRFEMTAPKIPWELIAETERVFKRNPVNEYAVQIFFDRKTRGYELYEPEQQTTPGTVVFRRNMKMEREKVLVMDIHSHGRFNAFFSGVDNSDEKGIRLYMVIGNLDQREHTYALRAGMAGFFGTLSLPQIFVQEGTA</sequence>
<evidence type="ECO:0000256" key="3">
    <source>
        <dbReference type="ARBA" id="ARBA00022801"/>
    </source>
</evidence>
<dbReference type="GO" id="GO:0046872">
    <property type="term" value="F:metal ion binding"/>
    <property type="evidence" value="ECO:0007669"/>
    <property type="project" value="UniProtKB-KW"/>
</dbReference>
<name>A0A3R8LL65_9FIRM</name>
<gene>
    <name evidence="7" type="ORF">EBB54_00395</name>
</gene>
<evidence type="ECO:0000256" key="4">
    <source>
        <dbReference type="ARBA" id="ARBA00022833"/>
    </source>
</evidence>
<comment type="caution">
    <text evidence="7">The sequence shown here is derived from an EMBL/GenBank/DDBJ whole genome shotgun (WGS) entry which is preliminary data.</text>
</comment>
<keyword evidence="2" id="KW-0479">Metal-binding</keyword>
<keyword evidence="3" id="KW-0378">Hydrolase</keyword>
<reference evidence="7" key="1">
    <citation type="submission" date="2018-10" db="EMBL/GenBank/DDBJ databases">
        <title>Schaedlerella arabinophila gen. nov. sp. nov., isolated from the mouse intestinal tract and comparative analysis with the genome of the closely related altered Schaedler flora strain ASF502.</title>
        <authorList>
            <person name="Miyake S."/>
            <person name="Soh M."/>
            <person name="Seedorf H."/>
        </authorList>
    </citation>
    <scope>NUCLEOTIDE SEQUENCE [LARGE SCALE GENOMIC DNA]</scope>
    <source>
        <strain evidence="7">DSM 106076</strain>
    </source>
</reference>
<dbReference type="AlphaFoldDB" id="A0A3R8LL65"/>
<accession>A0A3R8LL65</accession>
<feature type="domain" description="JAB" evidence="6">
    <location>
        <begin position="423"/>
        <end position="469"/>
    </location>
</feature>
<evidence type="ECO:0000313" key="8">
    <source>
        <dbReference type="Proteomes" id="UP000274920"/>
    </source>
</evidence>
<evidence type="ECO:0000313" key="7">
    <source>
        <dbReference type="EMBL" id="RRK36957.1"/>
    </source>
</evidence>
<dbReference type="EMBL" id="RHJS01000001">
    <property type="protein sequence ID" value="RRK36957.1"/>
    <property type="molecule type" value="Genomic_DNA"/>
</dbReference>
<evidence type="ECO:0000256" key="1">
    <source>
        <dbReference type="ARBA" id="ARBA00022670"/>
    </source>
</evidence>
<dbReference type="Proteomes" id="UP000274920">
    <property type="component" value="Unassembled WGS sequence"/>
</dbReference>
<keyword evidence="5" id="KW-0482">Metalloprotease</keyword>
<proteinExistence type="predicted"/>
<dbReference type="InterPro" id="IPR028090">
    <property type="entry name" value="JAB_dom_prok"/>
</dbReference>
<organism evidence="7 8">
    <name type="scientific">Schaedlerella arabinosiphila</name>
    <dbReference type="NCBI Taxonomy" id="2044587"/>
    <lineage>
        <taxon>Bacteria</taxon>
        <taxon>Bacillati</taxon>
        <taxon>Bacillota</taxon>
        <taxon>Clostridia</taxon>
        <taxon>Lachnospirales</taxon>
        <taxon>Lachnospiraceae</taxon>
        <taxon>Schaedlerella</taxon>
    </lineage>
</organism>
<dbReference type="GO" id="GO:0008237">
    <property type="term" value="F:metallopeptidase activity"/>
    <property type="evidence" value="ECO:0007669"/>
    <property type="project" value="UniProtKB-KW"/>
</dbReference>
<protein>
    <recommendedName>
        <fullName evidence="6">JAB domain-containing protein</fullName>
    </recommendedName>
</protein>
<evidence type="ECO:0000256" key="2">
    <source>
        <dbReference type="ARBA" id="ARBA00022723"/>
    </source>
</evidence>
<keyword evidence="1" id="KW-0645">Protease</keyword>
<keyword evidence="4" id="KW-0862">Zinc</keyword>